<dbReference type="InterPro" id="IPR036598">
    <property type="entry name" value="GOLD_dom_sf"/>
</dbReference>
<evidence type="ECO:0000313" key="4">
    <source>
        <dbReference type="Proteomes" id="UP001642464"/>
    </source>
</evidence>
<keyword evidence="4" id="KW-1185">Reference proteome</keyword>
<reference evidence="3 4" key="1">
    <citation type="submission" date="2024-02" db="EMBL/GenBank/DDBJ databases">
        <authorList>
            <person name="Chen Y."/>
            <person name="Shah S."/>
            <person name="Dougan E. K."/>
            <person name="Thang M."/>
            <person name="Chan C."/>
        </authorList>
    </citation>
    <scope>NUCLEOTIDE SEQUENCE [LARGE SCALE GENOMIC DNA]</scope>
</reference>
<feature type="compositionally biased region" description="Basic residues" evidence="1">
    <location>
        <begin position="383"/>
        <end position="404"/>
    </location>
</feature>
<feature type="domain" description="CRAL-TRIO" evidence="2">
    <location>
        <begin position="93"/>
        <end position="278"/>
    </location>
</feature>
<dbReference type="SUPFAM" id="SSF46938">
    <property type="entry name" value="CRAL/TRIO N-terminal domain"/>
    <property type="match status" value="1"/>
</dbReference>
<accession>A0ABP0S1W3</accession>
<dbReference type="Pfam" id="PF00650">
    <property type="entry name" value="CRAL_TRIO"/>
    <property type="match status" value="1"/>
</dbReference>
<comment type="caution">
    <text evidence="3">The sequence shown here is derived from an EMBL/GenBank/DDBJ whole genome shotgun (WGS) entry which is preliminary data.</text>
</comment>
<dbReference type="InterPro" id="IPR036865">
    <property type="entry name" value="CRAL-TRIO_dom_sf"/>
</dbReference>
<proteinExistence type="predicted"/>
<dbReference type="EMBL" id="CAXAMM010042716">
    <property type="protein sequence ID" value="CAK9106362.1"/>
    <property type="molecule type" value="Genomic_DNA"/>
</dbReference>
<dbReference type="Proteomes" id="UP001642464">
    <property type="component" value="Unassembled WGS sequence"/>
</dbReference>
<protein>
    <submittedName>
        <fullName evidence="3">SEC14-like protein 5</fullName>
    </submittedName>
</protein>
<dbReference type="InterPro" id="IPR001251">
    <property type="entry name" value="CRAL-TRIO_dom"/>
</dbReference>
<evidence type="ECO:0000256" key="1">
    <source>
        <dbReference type="SAM" id="MobiDB-lite"/>
    </source>
</evidence>
<gene>
    <name evidence="3" type="ORF">SCF082_LOCUS49542</name>
</gene>
<dbReference type="PROSITE" id="PS50191">
    <property type="entry name" value="CRAL_TRIO"/>
    <property type="match status" value="1"/>
</dbReference>
<dbReference type="Gene3D" id="2.60.120.680">
    <property type="entry name" value="GOLD domain"/>
    <property type="match status" value="1"/>
</dbReference>
<dbReference type="PANTHER" id="PTHR23324">
    <property type="entry name" value="SEC14 RELATED PROTEIN"/>
    <property type="match status" value="1"/>
</dbReference>
<dbReference type="CDD" id="cd00170">
    <property type="entry name" value="SEC14"/>
    <property type="match status" value="1"/>
</dbReference>
<dbReference type="Gene3D" id="3.40.525.10">
    <property type="entry name" value="CRAL-TRIO lipid binding domain"/>
    <property type="match status" value="1"/>
</dbReference>
<dbReference type="SUPFAM" id="SSF101576">
    <property type="entry name" value="Supernatant protein factor (SPF), C-terminal domain"/>
    <property type="match status" value="1"/>
</dbReference>
<name>A0ABP0S1W3_9DINO</name>
<dbReference type="InterPro" id="IPR036273">
    <property type="entry name" value="CRAL/TRIO_N_dom_sf"/>
</dbReference>
<dbReference type="PANTHER" id="PTHR23324:SF83">
    <property type="entry name" value="SEC14-LIKE PROTEIN 2"/>
    <property type="match status" value="1"/>
</dbReference>
<evidence type="ECO:0000259" key="2">
    <source>
        <dbReference type="PROSITE" id="PS50191"/>
    </source>
</evidence>
<evidence type="ECO:0000313" key="3">
    <source>
        <dbReference type="EMBL" id="CAK9106362.1"/>
    </source>
</evidence>
<feature type="region of interest" description="Disordered" evidence="1">
    <location>
        <begin position="356"/>
        <end position="408"/>
    </location>
</feature>
<dbReference type="InterPro" id="IPR051064">
    <property type="entry name" value="SEC14/CRAL-TRIO_domain"/>
</dbReference>
<feature type="compositionally biased region" description="Acidic residues" evidence="1">
    <location>
        <begin position="363"/>
        <end position="378"/>
    </location>
</feature>
<organism evidence="3 4">
    <name type="scientific">Durusdinium trenchii</name>
    <dbReference type="NCBI Taxonomy" id="1381693"/>
    <lineage>
        <taxon>Eukaryota</taxon>
        <taxon>Sar</taxon>
        <taxon>Alveolata</taxon>
        <taxon>Dinophyceae</taxon>
        <taxon>Suessiales</taxon>
        <taxon>Symbiodiniaceae</taxon>
        <taxon>Durusdinium</taxon>
    </lineage>
</organism>
<dbReference type="SUPFAM" id="SSF52087">
    <property type="entry name" value="CRAL/TRIO domain"/>
    <property type="match status" value="1"/>
</dbReference>
<sequence>MATAAIEVGLTPTSLDELMNKHEDRLEELRAQVESELPEDGTTADGVKVDDLFLLRFLLSNKKMEAAVEKVRATLEWRKKNQKVLESMAAGEPHPLQKDLGHFLFTGTTGCLAGGEPVSVVRMGMSDFRRLMKSYTVDKVAEYLLFEKEKAFRTCDEETRARNRLVKSVTVIDFADFSMFGGRFDNRFFKALGASSKLSSVYFPQLQAKTVAINTPSYYSMVHKTLSAVMPKSSMEKMVMCPAKKTEKLDCSACPFMKANGGAEAVPAFLGGTAPTPPELCPPSQREGEIPFANLKIANRSYAMLELPIEQPDTLVEFEIMVESYHVLVGAELIPYRQTDSFRGFFQSNSTEEIANMQSSTDLDVEDSSLPVEGEDESVGLKVAHHRQRGRRRKKKKQRRRFAKPSKLDDADLNGIQARRRLSLNPKMAPLRLESKDGMTKGTWKIPFTGKLVIKVDNSFSRLRSKNVTYRISTVVPPDDEEEQNWWEQNWDDFQKQVNWPGSANDQWDCTIS</sequence>